<reference evidence="6 7" key="1">
    <citation type="submission" date="2023-10" db="EMBL/GenBank/DDBJ databases">
        <title>Noviherbaspirillum sp. CPCC 100848 genome assembly.</title>
        <authorList>
            <person name="Li X.Y."/>
            <person name="Fang X.M."/>
        </authorList>
    </citation>
    <scope>NUCLEOTIDE SEQUENCE [LARGE SCALE GENOMIC DNA]</scope>
    <source>
        <strain evidence="6 7">CPCC 100848</strain>
    </source>
</reference>
<keyword evidence="7" id="KW-1185">Reference proteome</keyword>
<dbReference type="Pfam" id="PF03466">
    <property type="entry name" value="LysR_substrate"/>
    <property type="match status" value="1"/>
</dbReference>
<evidence type="ECO:0000256" key="1">
    <source>
        <dbReference type="ARBA" id="ARBA00009437"/>
    </source>
</evidence>
<dbReference type="SUPFAM" id="SSF46785">
    <property type="entry name" value="Winged helix' DNA-binding domain"/>
    <property type="match status" value="1"/>
</dbReference>
<dbReference type="InterPro" id="IPR005119">
    <property type="entry name" value="LysR_subst-bd"/>
</dbReference>
<evidence type="ECO:0000256" key="4">
    <source>
        <dbReference type="ARBA" id="ARBA00023163"/>
    </source>
</evidence>
<evidence type="ECO:0000313" key="7">
    <source>
        <dbReference type="Proteomes" id="UP001352263"/>
    </source>
</evidence>
<dbReference type="Proteomes" id="UP001352263">
    <property type="component" value="Unassembled WGS sequence"/>
</dbReference>
<feature type="domain" description="HTH lysR-type" evidence="5">
    <location>
        <begin position="2"/>
        <end position="59"/>
    </location>
</feature>
<comment type="caution">
    <text evidence="6">The sequence shown here is derived from an EMBL/GenBank/DDBJ whole genome shotgun (WGS) entry which is preliminary data.</text>
</comment>
<keyword evidence="2" id="KW-0805">Transcription regulation</keyword>
<dbReference type="PANTHER" id="PTHR30126:SF39">
    <property type="entry name" value="HTH-TYPE TRANSCRIPTIONAL REGULATOR CYSL"/>
    <property type="match status" value="1"/>
</dbReference>
<protein>
    <submittedName>
        <fullName evidence="6">LysR family transcriptional regulator</fullName>
    </submittedName>
</protein>
<dbReference type="Gene3D" id="1.10.10.10">
    <property type="entry name" value="Winged helix-like DNA-binding domain superfamily/Winged helix DNA-binding domain"/>
    <property type="match status" value="1"/>
</dbReference>
<gene>
    <name evidence="6" type="ORF">RY831_02265</name>
</gene>
<accession>A0ABU6J2X2</accession>
<sequence>MIDLGCVASYLAVASSGSFRAAALRVGLSQPAVTQQVKKLEKTLGATLIERGGTGSILTPEGRAFLPYAESLLRTSERALALFKRRGIVVGASSNIGVYLLPSFLKAGREHLGFEVDLVVSDNLAIASKLENFAIDVAVMEWWDNRPGFLAQSWKQEKLVAIVPPGHPWSRLERVPLEMLASQPMLGGEAGTGTGTILKQCLGEHANNIRAGMQLGSTEAVKRAVRAGLGVSIVMASAVAEEQRAGTLHAIPLAAAPLEKNIYLVRRASTLKEDMPSRFVRFLREHRGEAVPS</sequence>
<dbReference type="InterPro" id="IPR000847">
    <property type="entry name" value="LysR_HTH_N"/>
</dbReference>
<keyword evidence="4" id="KW-0804">Transcription</keyword>
<dbReference type="PRINTS" id="PR00039">
    <property type="entry name" value="HTHLYSR"/>
</dbReference>
<evidence type="ECO:0000256" key="3">
    <source>
        <dbReference type="ARBA" id="ARBA00023125"/>
    </source>
</evidence>
<organism evidence="6 7">
    <name type="scientific">Noviherbaspirillum album</name>
    <dbReference type="NCBI Taxonomy" id="3080276"/>
    <lineage>
        <taxon>Bacteria</taxon>
        <taxon>Pseudomonadati</taxon>
        <taxon>Pseudomonadota</taxon>
        <taxon>Betaproteobacteria</taxon>
        <taxon>Burkholderiales</taxon>
        <taxon>Oxalobacteraceae</taxon>
        <taxon>Noviherbaspirillum</taxon>
    </lineage>
</organism>
<evidence type="ECO:0000256" key="2">
    <source>
        <dbReference type="ARBA" id="ARBA00023015"/>
    </source>
</evidence>
<dbReference type="EMBL" id="JAWIIV010000001">
    <property type="protein sequence ID" value="MEC4717964.1"/>
    <property type="molecule type" value="Genomic_DNA"/>
</dbReference>
<dbReference type="PROSITE" id="PS50931">
    <property type="entry name" value="HTH_LYSR"/>
    <property type="match status" value="1"/>
</dbReference>
<dbReference type="InterPro" id="IPR036390">
    <property type="entry name" value="WH_DNA-bd_sf"/>
</dbReference>
<proteinExistence type="inferred from homology"/>
<evidence type="ECO:0000259" key="5">
    <source>
        <dbReference type="PROSITE" id="PS50931"/>
    </source>
</evidence>
<dbReference type="RefSeq" id="WP_326504707.1">
    <property type="nucleotide sequence ID" value="NZ_JAWIIV010000001.1"/>
</dbReference>
<dbReference type="PANTHER" id="PTHR30126">
    <property type="entry name" value="HTH-TYPE TRANSCRIPTIONAL REGULATOR"/>
    <property type="match status" value="1"/>
</dbReference>
<evidence type="ECO:0000313" key="6">
    <source>
        <dbReference type="EMBL" id="MEC4717964.1"/>
    </source>
</evidence>
<dbReference type="InterPro" id="IPR036388">
    <property type="entry name" value="WH-like_DNA-bd_sf"/>
</dbReference>
<dbReference type="SUPFAM" id="SSF53850">
    <property type="entry name" value="Periplasmic binding protein-like II"/>
    <property type="match status" value="1"/>
</dbReference>
<dbReference type="Gene3D" id="3.40.190.10">
    <property type="entry name" value="Periplasmic binding protein-like II"/>
    <property type="match status" value="2"/>
</dbReference>
<dbReference type="Pfam" id="PF00126">
    <property type="entry name" value="HTH_1"/>
    <property type="match status" value="1"/>
</dbReference>
<keyword evidence="3" id="KW-0238">DNA-binding</keyword>
<comment type="similarity">
    <text evidence="1">Belongs to the LysR transcriptional regulatory family.</text>
</comment>
<name>A0ABU6J2X2_9BURK</name>